<dbReference type="AlphaFoldDB" id="A0AAV4S9Z7"/>
<comment type="caution">
    <text evidence="1">The sequence shown here is derived from an EMBL/GenBank/DDBJ whole genome shotgun (WGS) entry which is preliminary data.</text>
</comment>
<protein>
    <submittedName>
        <fullName evidence="1">Uncharacterized protein</fullName>
    </submittedName>
</protein>
<accession>A0AAV4S9Z7</accession>
<dbReference type="Proteomes" id="UP001054837">
    <property type="component" value="Unassembled WGS sequence"/>
</dbReference>
<keyword evidence="2" id="KW-1185">Reference proteome</keyword>
<proteinExistence type="predicted"/>
<dbReference type="EMBL" id="BPLQ01007602">
    <property type="protein sequence ID" value="GIY31093.1"/>
    <property type="molecule type" value="Genomic_DNA"/>
</dbReference>
<evidence type="ECO:0000313" key="1">
    <source>
        <dbReference type="EMBL" id="GIY31093.1"/>
    </source>
</evidence>
<reference evidence="1 2" key="1">
    <citation type="submission" date="2021-06" db="EMBL/GenBank/DDBJ databases">
        <title>Caerostris darwini draft genome.</title>
        <authorList>
            <person name="Kono N."/>
            <person name="Arakawa K."/>
        </authorList>
    </citation>
    <scope>NUCLEOTIDE SEQUENCE [LARGE SCALE GENOMIC DNA]</scope>
</reference>
<name>A0AAV4S9Z7_9ARAC</name>
<organism evidence="1 2">
    <name type="scientific">Caerostris darwini</name>
    <dbReference type="NCBI Taxonomy" id="1538125"/>
    <lineage>
        <taxon>Eukaryota</taxon>
        <taxon>Metazoa</taxon>
        <taxon>Ecdysozoa</taxon>
        <taxon>Arthropoda</taxon>
        <taxon>Chelicerata</taxon>
        <taxon>Arachnida</taxon>
        <taxon>Araneae</taxon>
        <taxon>Araneomorphae</taxon>
        <taxon>Entelegynae</taxon>
        <taxon>Araneoidea</taxon>
        <taxon>Araneidae</taxon>
        <taxon>Caerostris</taxon>
    </lineage>
</organism>
<evidence type="ECO:0000313" key="2">
    <source>
        <dbReference type="Proteomes" id="UP001054837"/>
    </source>
</evidence>
<gene>
    <name evidence="1" type="ORF">CDAR_197881</name>
</gene>
<sequence length="101" mass="11975">MSKNIYHAYPPQNHIDTLSYSLTFREEGRWTIQICYQCRNLSYFNPSVDLRPVLEIDNRLSQLRCGLRTTFDVHQPLFTLLGMWEMYTANVSLLNYDSVLH</sequence>